<protein>
    <submittedName>
        <fullName evidence="3">Uncharacterized protein</fullName>
    </submittedName>
</protein>
<dbReference type="Pfam" id="PF11807">
    <property type="entry name" value="UstYa"/>
    <property type="match status" value="1"/>
</dbReference>
<evidence type="ECO:0000313" key="4">
    <source>
        <dbReference type="Proteomes" id="UP001280581"/>
    </source>
</evidence>
<proteinExistence type="inferred from homology"/>
<dbReference type="InterPro" id="IPR021765">
    <property type="entry name" value="UstYa-like"/>
</dbReference>
<sequence>MFGSKEDHKNMEQKESLLPIQELRQRSRSAGWFSCRTCNFFYTSIILFSLSVGLIIGYACRAVGEPSSLATFGIDPNTPIPKEIFTSRHDVPFSPDPRYMGPSHEVDGNWQKLTKGSDSIYLPNPHQYDLQNPGIKAPFFLFNEPPPPAKTLPNINNFFVLNNLHQLHCVNMNTALSI</sequence>
<keyword evidence="2" id="KW-0472">Membrane</keyword>
<keyword evidence="2" id="KW-1133">Transmembrane helix</keyword>
<gene>
    <name evidence="3" type="ORF">GRF29_216g230450</name>
</gene>
<keyword evidence="2" id="KW-0812">Transmembrane</keyword>
<name>A0AAN6LMK6_9PLEO</name>
<dbReference type="Proteomes" id="UP001280581">
    <property type="component" value="Unassembled WGS sequence"/>
</dbReference>
<evidence type="ECO:0000256" key="2">
    <source>
        <dbReference type="SAM" id="Phobius"/>
    </source>
</evidence>
<dbReference type="AlphaFoldDB" id="A0AAN6LMK6"/>
<comment type="caution">
    <text evidence="3">The sequence shown here is derived from an EMBL/GenBank/DDBJ whole genome shotgun (WGS) entry which is preliminary data.</text>
</comment>
<dbReference type="GO" id="GO:0043386">
    <property type="term" value="P:mycotoxin biosynthetic process"/>
    <property type="evidence" value="ECO:0007669"/>
    <property type="project" value="InterPro"/>
</dbReference>
<evidence type="ECO:0000256" key="1">
    <source>
        <dbReference type="ARBA" id="ARBA00035112"/>
    </source>
</evidence>
<comment type="similarity">
    <text evidence="1">Belongs to the ustYa family.</text>
</comment>
<feature type="transmembrane region" description="Helical" evidence="2">
    <location>
        <begin position="40"/>
        <end position="60"/>
    </location>
</feature>
<organism evidence="3 4">
    <name type="scientific">Pseudopithomyces chartarum</name>
    <dbReference type="NCBI Taxonomy" id="1892770"/>
    <lineage>
        <taxon>Eukaryota</taxon>
        <taxon>Fungi</taxon>
        <taxon>Dikarya</taxon>
        <taxon>Ascomycota</taxon>
        <taxon>Pezizomycotina</taxon>
        <taxon>Dothideomycetes</taxon>
        <taxon>Pleosporomycetidae</taxon>
        <taxon>Pleosporales</taxon>
        <taxon>Massarineae</taxon>
        <taxon>Didymosphaeriaceae</taxon>
        <taxon>Pseudopithomyces</taxon>
    </lineage>
</organism>
<accession>A0AAN6LMK6</accession>
<reference evidence="3 4" key="1">
    <citation type="submission" date="2021-02" db="EMBL/GenBank/DDBJ databases">
        <title>Genome assembly of Pseudopithomyces chartarum.</title>
        <authorList>
            <person name="Jauregui R."/>
            <person name="Singh J."/>
            <person name="Voisey C."/>
        </authorList>
    </citation>
    <scope>NUCLEOTIDE SEQUENCE [LARGE SCALE GENOMIC DNA]</scope>
    <source>
        <strain evidence="3 4">AGR01</strain>
    </source>
</reference>
<evidence type="ECO:0000313" key="3">
    <source>
        <dbReference type="EMBL" id="KAK3197451.1"/>
    </source>
</evidence>
<dbReference type="EMBL" id="WVTA01000018">
    <property type="protein sequence ID" value="KAK3197451.1"/>
    <property type="molecule type" value="Genomic_DNA"/>
</dbReference>
<keyword evidence="4" id="KW-1185">Reference proteome</keyword>